<organism evidence="2 3">
    <name type="scientific">Schizopora paradoxa</name>
    <dbReference type="NCBI Taxonomy" id="27342"/>
    <lineage>
        <taxon>Eukaryota</taxon>
        <taxon>Fungi</taxon>
        <taxon>Dikarya</taxon>
        <taxon>Basidiomycota</taxon>
        <taxon>Agaricomycotina</taxon>
        <taxon>Agaricomycetes</taxon>
        <taxon>Hymenochaetales</taxon>
        <taxon>Schizoporaceae</taxon>
        <taxon>Schizopora</taxon>
    </lineage>
</organism>
<proteinExistence type="predicted"/>
<reference evidence="2 3" key="1">
    <citation type="submission" date="2015-04" db="EMBL/GenBank/DDBJ databases">
        <title>Complete genome sequence of Schizopora paradoxa KUC8140, a cosmopolitan wood degrader in East Asia.</title>
        <authorList>
            <consortium name="DOE Joint Genome Institute"/>
            <person name="Min B."/>
            <person name="Park H."/>
            <person name="Jang Y."/>
            <person name="Kim J.-J."/>
            <person name="Kim K.H."/>
            <person name="Pangilinan J."/>
            <person name="Lipzen A."/>
            <person name="Riley R."/>
            <person name="Grigoriev I.V."/>
            <person name="Spatafora J.W."/>
            <person name="Choi I.-G."/>
        </authorList>
    </citation>
    <scope>NUCLEOTIDE SEQUENCE [LARGE SCALE GENOMIC DNA]</scope>
    <source>
        <strain evidence="2 3">KUC8140</strain>
    </source>
</reference>
<dbReference type="AlphaFoldDB" id="A0A0H2RMN6"/>
<name>A0A0H2RMN6_9AGAM</name>
<sequence length="226" mass="25801">MSTLYTPPGSPYPKRKPSSKHKVTEELLEPLYRPADHPDGNVKPFRTNSRREVRPLVLAPKKKPSLRILPQQRLRVQQHQQPLFLPDSEDQESRGYEIVLGRGNKQDRGIPLTAPISEDIKEHVLPIPFPQIQLCLKWPGYHEDYVFSSVKSSKGRITAAMVVDKTCRMVLDLERSVKEKKLSLNKSKDPDWILSSNMSSHIIRILKLIHIENGTYQVELGVISAS</sequence>
<dbReference type="InParanoid" id="A0A0H2RMN6"/>
<evidence type="ECO:0000256" key="1">
    <source>
        <dbReference type="SAM" id="MobiDB-lite"/>
    </source>
</evidence>
<dbReference type="EMBL" id="KQ086237">
    <property type="protein sequence ID" value="KLO06096.1"/>
    <property type="molecule type" value="Genomic_DNA"/>
</dbReference>
<keyword evidence="3" id="KW-1185">Reference proteome</keyword>
<feature type="region of interest" description="Disordered" evidence="1">
    <location>
        <begin position="1"/>
        <end position="49"/>
    </location>
</feature>
<accession>A0A0H2RMN6</accession>
<dbReference type="Proteomes" id="UP000053477">
    <property type="component" value="Unassembled WGS sequence"/>
</dbReference>
<protein>
    <submittedName>
        <fullName evidence="2">Uncharacterized protein</fullName>
    </submittedName>
</protein>
<gene>
    <name evidence="2" type="ORF">SCHPADRAFT_700689</name>
</gene>
<evidence type="ECO:0000313" key="2">
    <source>
        <dbReference type="EMBL" id="KLO06096.1"/>
    </source>
</evidence>
<evidence type="ECO:0000313" key="3">
    <source>
        <dbReference type="Proteomes" id="UP000053477"/>
    </source>
</evidence>